<feature type="domain" description="RNase H type-1" evidence="1">
    <location>
        <begin position="4"/>
        <end position="87"/>
    </location>
</feature>
<dbReference type="SUPFAM" id="SSF53098">
    <property type="entry name" value="Ribonuclease H-like"/>
    <property type="match status" value="1"/>
</dbReference>
<protein>
    <recommendedName>
        <fullName evidence="1">RNase H type-1 domain-containing protein</fullName>
    </recommendedName>
</protein>
<dbReference type="EMBL" id="JAUESC010000387">
    <property type="protein sequence ID" value="KAK0574176.1"/>
    <property type="molecule type" value="Genomic_DNA"/>
</dbReference>
<proteinExistence type="predicted"/>
<dbReference type="Gene3D" id="3.30.420.10">
    <property type="entry name" value="Ribonuclease H-like superfamily/Ribonuclease H"/>
    <property type="match status" value="1"/>
</dbReference>
<sequence length="110" mass="11831">MVPPLVAEAVVIKYGIQLAHEAGLVPFQIESDSLQAMELVSKGNPSDADVGPIIVEISNVLKKLPSCFISHVSCKGNVVAHVLAKKALFIESKHRWIDFCPPLRGADCLA</sequence>
<dbReference type="InterPro" id="IPR044730">
    <property type="entry name" value="RNase_H-like_dom_plant"/>
</dbReference>
<dbReference type="AlphaFoldDB" id="A0AA39RI43"/>
<reference evidence="2" key="1">
    <citation type="journal article" date="2022" name="Plant J.">
        <title>Strategies of tolerance reflected in two North American maple genomes.</title>
        <authorList>
            <person name="McEvoy S.L."/>
            <person name="Sezen U.U."/>
            <person name="Trouern-Trend A."/>
            <person name="McMahon S.M."/>
            <person name="Schaberg P.G."/>
            <person name="Yang J."/>
            <person name="Wegrzyn J.L."/>
            <person name="Swenson N.G."/>
        </authorList>
    </citation>
    <scope>NUCLEOTIDE SEQUENCE</scope>
    <source>
        <strain evidence="2">NS2018</strain>
    </source>
</reference>
<dbReference type="PANTHER" id="PTHR47074">
    <property type="entry name" value="BNAC02G40300D PROTEIN"/>
    <property type="match status" value="1"/>
</dbReference>
<dbReference type="InterPro" id="IPR052929">
    <property type="entry name" value="RNase_H-like_EbsB-rel"/>
</dbReference>
<reference evidence="2" key="2">
    <citation type="submission" date="2023-06" db="EMBL/GenBank/DDBJ databases">
        <authorList>
            <person name="Swenson N.G."/>
            <person name="Wegrzyn J.L."/>
            <person name="Mcevoy S.L."/>
        </authorList>
    </citation>
    <scope>NUCLEOTIDE SEQUENCE</scope>
    <source>
        <strain evidence="2">NS2018</strain>
        <tissue evidence="2">Leaf</tissue>
    </source>
</reference>
<dbReference type="PANTHER" id="PTHR47074:SF11">
    <property type="entry name" value="REVERSE TRANSCRIPTASE-LIKE PROTEIN"/>
    <property type="match status" value="1"/>
</dbReference>
<dbReference type="GO" id="GO:0003676">
    <property type="term" value="F:nucleic acid binding"/>
    <property type="evidence" value="ECO:0007669"/>
    <property type="project" value="InterPro"/>
</dbReference>
<dbReference type="InterPro" id="IPR002156">
    <property type="entry name" value="RNaseH_domain"/>
</dbReference>
<organism evidence="2 3">
    <name type="scientific">Acer saccharum</name>
    <name type="common">Sugar maple</name>
    <dbReference type="NCBI Taxonomy" id="4024"/>
    <lineage>
        <taxon>Eukaryota</taxon>
        <taxon>Viridiplantae</taxon>
        <taxon>Streptophyta</taxon>
        <taxon>Embryophyta</taxon>
        <taxon>Tracheophyta</taxon>
        <taxon>Spermatophyta</taxon>
        <taxon>Magnoliopsida</taxon>
        <taxon>eudicotyledons</taxon>
        <taxon>Gunneridae</taxon>
        <taxon>Pentapetalae</taxon>
        <taxon>rosids</taxon>
        <taxon>malvids</taxon>
        <taxon>Sapindales</taxon>
        <taxon>Sapindaceae</taxon>
        <taxon>Hippocastanoideae</taxon>
        <taxon>Acereae</taxon>
        <taxon>Acer</taxon>
    </lineage>
</organism>
<evidence type="ECO:0000313" key="3">
    <source>
        <dbReference type="Proteomes" id="UP001168877"/>
    </source>
</evidence>
<dbReference type="InterPro" id="IPR036397">
    <property type="entry name" value="RNaseH_sf"/>
</dbReference>
<evidence type="ECO:0000313" key="2">
    <source>
        <dbReference type="EMBL" id="KAK0574176.1"/>
    </source>
</evidence>
<accession>A0AA39RI43</accession>
<dbReference type="CDD" id="cd06222">
    <property type="entry name" value="RNase_H_like"/>
    <property type="match status" value="1"/>
</dbReference>
<dbReference type="GO" id="GO:0004523">
    <property type="term" value="F:RNA-DNA hybrid ribonuclease activity"/>
    <property type="evidence" value="ECO:0007669"/>
    <property type="project" value="InterPro"/>
</dbReference>
<gene>
    <name evidence="2" type="ORF">LWI29_019355</name>
</gene>
<evidence type="ECO:0000259" key="1">
    <source>
        <dbReference type="Pfam" id="PF13456"/>
    </source>
</evidence>
<name>A0AA39RI43_ACESA</name>
<comment type="caution">
    <text evidence="2">The sequence shown here is derived from an EMBL/GenBank/DDBJ whole genome shotgun (WGS) entry which is preliminary data.</text>
</comment>
<dbReference type="Proteomes" id="UP001168877">
    <property type="component" value="Unassembled WGS sequence"/>
</dbReference>
<dbReference type="Pfam" id="PF13456">
    <property type="entry name" value="RVT_3"/>
    <property type="match status" value="1"/>
</dbReference>
<dbReference type="InterPro" id="IPR012337">
    <property type="entry name" value="RNaseH-like_sf"/>
</dbReference>
<keyword evidence="3" id="KW-1185">Reference proteome</keyword>